<dbReference type="EMBL" id="NQKL01000005">
    <property type="protein sequence ID" value="OZY42357.1"/>
    <property type="molecule type" value="Genomic_DNA"/>
</dbReference>
<organism evidence="3 4">
    <name type="scientific">Pseudomonas fragi</name>
    <dbReference type="NCBI Taxonomy" id="296"/>
    <lineage>
        <taxon>Bacteria</taxon>
        <taxon>Pseudomonadati</taxon>
        <taxon>Pseudomonadota</taxon>
        <taxon>Gammaproteobacteria</taxon>
        <taxon>Pseudomonadales</taxon>
        <taxon>Pseudomonadaceae</taxon>
        <taxon>Pseudomonas</taxon>
    </lineage>
</organism>
<protein>
    <recommendedName>
        <fullName evidence="2">Fimbrial-type adhesion domain-containing protein</fullName>
    </recommendedName>
</protein>
<sequence length="319" mass="34421">MKYLVGLYLVLFFQAALATECRLDGAGEWVDVRTRNIFVDATLQVQPGGRVIAAGYNLECRHRFEWGLPGNAEDYIETQTGAFSPLPIIIEYTNGLVIHGNEYVSPVTPWVRIANLRAAPNSNIQNLNTYVFFKTTPAPSGGYLHIRPSAFLGTIKLWVINNAGLSSRPAFYFNVYVFAKNEFNLSPLTCTINNNQPMTIDFGPVAPLAIGQSPVGSSIEKFQTLYYSCPNAGINSPITISLRGPAAVFNSNLLGTNNPKLGVGLFRGTTLVAPNGVFTTSISNSIGSDSVMFKLVREPGSFPAAGDFSGNATLVLGVP</sequence>
<evidence type="ECO:0000313" key="4">
    <source>
        <dbReference type="Proteomes" id="UP000216113"/>
    </source>
</evidence>
<dbReference type="InterPro" id="IPR008966">
    <property type="entry name" value="Adhesion_dom_sf"/>
</dbReference>
<accession>A0A266LY81</accession>
<dbReference type="AlphaFoldDB" id="A0A266LY81"/>
<evidence type="ECO:0000256" key="1">
    <source>
        <dbReference type="SAM" id="SignalP"/>
    </source>
</evidence>
<proteinExistence type="predicted"/>
<evidence type="ECO:0000259" key="2">
    <source>
        <dbReference type="Pfam" id="PF00419"/>
    </source>
</evidence>
<keyword evidence="1" id="KW-0732">Signal</keyword>
<name>A0A266LY81_PSEFR</name>
<feature type="domain" description="Fimbrial-type adhesion" evidence="2">
    <location>
        <begin position="187"/>
        <end position="316"/>
    </location>
</feature>
<dbReference type="Pfam" id="PF00419">
    <property type="entry name" value="Fimbrial"/>
    <property type="match status" value="1"/>
</dbReference>
<dbReference type="GO" id="GO:0007155">
    <property type="term" value="P:cell adhesion"/>
    <property type="evidence" value="ECO:0007669"/>
    <property type="project" value="InterPro"/>
</dbReference>
<dbReference type="SUPFAM" id="SSF49401">
    <property type="entry name" value="Bacterial adhesins"/>
    <property type="match status" value="1"/>
</dbReference>
<dbReference type="Gene3D" id="2.60.40.1090">
    <property type="entry name" value="Fimbrial-type adhesion domain"/>
    <property type="match status" value="2"/>
</dbReference>
<dbReference type="InterPro" id="IPR036937">
    <property type="entry name" value="Adhesion_dom_fimbrial_sf"/>
</dbReference>
<gene>
    <name evidence="3" type="ORF">CJF43_08095</name>
</gene>
<evidence type="ECO:0000313" key="3">
    <source>
        <dbReference type="EMBL" id="OZY42357.1"/>
    </source>
</evidence>
<reference evidence="3 4" key="1">
    <citation type="submission" date="2017-08" db="EMBL/GenBank/DDBJ databases">
        <title>Genomic and metabolic characterisation of spoilage-associated Pseudomonas species.</title>
        <authorList>
            <person name="Stanborough T."/>
            <person name="Fegan N."/>
            <person name="Powell S.M."/>
            <person name="Singh T."/>
            <person name="Tamplin M.L."/>
            <person name="Chandry P.S."/>
        </authorList>
    </citation>
    <scope>NUCLEOTIDE SEQUENCE [LARGE SCALE GENOMIC DNA]</scope>
    <source>
        <strain evidence="3 4">F1820</strain>
    </source>
</reference>
<dbReference type="GO" id="GO:0009289">
    <property type="term" value="C:pilus"/>
    <property type="evidence" value="ECO:0007669"/>
    <property type="project" value="InterPro"/>
</dbReference>
<dbReference type="InterPro" id="IPR000259">
    <property type="entry name" value="Adhesion_dom_fimbrial"/>
</dbReference>
<comment type="caution">
    <text evidence="3">The sequence shown here is derived from an EMBL/GenBank/DDBJ whole genome shotgun (WGS) entry which is preliminary data.</text>
</comment>
<dbReference type="Proteomes" id="UP000216113">
    <property type="component" value="Unassembled WGS sequence"/>
</dbReference>
<dbReference type="RefSeq" id="WP_095028723.1">
    <property type="nucleotide sequence ID" value="NZ_NQKL01000005.1"/>
</dbReference>
<feature type="signal peptide" evidence="1">
    <location>
        <begin position="1"/>
        <end position="18"/>
    </location>
</feature>
<feature type="chain" id="PRO_5012967000" description="Fimbrial-type adhesion domain-containing protein" evidence="1">
    <location>
        <begin position="19"/>
        <end position="319"/>
    </location>
</feature>